<dbReference type="Gene3D" id="2.10.10.20">
    <property type="entry name" value="Carbohydrate-binding module superfamily 5/12"/>
    <property type="match status" value="1"/>
</dbReference>
<dbReference type="Pfam" id="PF02839">
    <property type="entry name" value="CBM_5_12"/>
    <property type="match status" value="1"/>
</dbReference>
<dbReference type="GO" id="GO:0004553">
    <property type="term" value="F:hydrolase activity, hydrolyzing O-glycosyl compounds"/>
    <property type="evidence" value="ECO:0007669"/>
    <property type="project" value="InterPro"/>
</dbReference>
<accession>A0A8S5U1Q4</accession>
<dbReference type="GO" id="GO:0030246">
    <property type="term" value="F:carbohydrate binding"/>
    <property type="evidence" value="ECO:0007669"/>
    <property type="project" value="InterPro"/>
</dbReference>
<dbReference type="GO" id="GO:0005576">
    <property type="term" value="C:extracellular region"/>
    <property type="evidence" value="ECO:0007669"/>
    <property type="project" value="InterPro"/>
</dbReference>
<sequence>MNNNASIVKDAIKTGTLTNGLLNPEQSRRFLQQTFDATPLGALVRHEIRRAKTGEIDKIGIASRIIRRKTENTDDGYRASVKTSAVNYSTTAVRLPWEITEETLRENIEGEGFEATVTNLMTRQLGVDLEDLYLNGDESTKDAAAFSATEAYSVGDKVTYDGGLYVFTAAHTAGAWNSAQVKELGAAGDVDFLKINDGWIKQIKAGGHIYDASSASSMSLDIFYKTLAAMPNKYNNGKLRWIMSPHRAQEWELFLMNKVIGAGGAVPDNVYTAPAKIPTVEVPALSDDVILLTDPKNLIVVNTYDVKIRKTNEGKEAIMMDKRFYTTHLDFDPIIEETDATAIITNLK</sequence>
<reference evidence="2" key="1">
    <citation type="journal article" date="2021" name="Proc. Natl. Acad. Sci. U.S.A.">
        <title>A Catalog of Tens of Thousands of Viruses from Human Metagenomes Reveals Hidden Associations with Chronic Diseases.</title>
        <authorList>
            <person name="Tisza M.J."/>
            <person name="Buck C.B."/>
        </authorList>
    </citation>
    <scope>NUCLEOTIDE SEQUENCE</scope>
    <source>
        <strain evidence="2">CtdHi7</strain>
    </source>
</reference>
<organism evidence="2">
    <name type="scientific">Siphoviridae sp. ctdHi7</name>
    <dbReference type="NCBI Taxonomy" id="2825577"/>
    <lineage>
        <taxon>Viruses</taxon>
        <taxon>Duplodnaviria</taxon>
        <taxon>Heunggongvirae</taxon>
        <taxon>Uroviricota</taxon>
        <taxon>Caudoviricetes</taxon>
    </lineage>
</organism>
<dbReference type="GO" id="GO:0005975">
    <property type="term" value="P:carbohydrate metabolic process"/>
    <property type="evidence" value="ECO:0007669"/>
    <property type="project" value="InterPro"/>
</dbReference>
<proteinExistence type="predicted"/>
<dbReference type="EMBL" id="BK015985">
    <property type="protein sequence ID" value="DAF88396.1"/>
    <property type="molecule type" value="Genomic_DNA"/>
</dbReference>
<protein>
    <submittedName>
        <fullName evidence="2">Major capsid protein</fullName>
    </submittedName>
</protein>
<evidence type="ECO:0000313" key="2">
    <source>
        <dbReference type="EMBL" id="DAF88396.1"/>
    </source>
</evidence>
<dbReference type="InterPro" id="IPR003610">
    <property type="entry name" value="CBM5/12"/>
</dbReference>
<name>A0A8S5U1Q4_9CAUD</name>
<evidence type="ECO:0000259" key="1">
    <source>
        <dbReference type="Pfam" id="PF02839"/>
    </source>
</evidence>
<feature type="domain" description="Chitin-binding type-3" evidence="1">
    <location>
        <begin position="145"/>
        <end position="180"/>
    </location>
</feature>